<evidence type="ECO:0000313" key="2">
    <source>
        <dbReference type="EMBL" id="KAJ7309938.1"/>
    </source>
</evidence>
<evidence type="ECO:0000256" key="1">
    <source>
        <dbReference type="SAM" id="MobiDB-lite"/>
    </source>
</evidence>
<feature type="compositionally biased region" description="Polar residues" evidence="1">
    <location>
        <begin position="245"/>
        <end position="256"/>
    </location>
</feature>
<gene>
    <name evidence="2" type="ORF">DFH08DRAFT_483232</name>
</gene>
<sequence>MITYPDTGTHRWSLARVDVSFDWTRMPSGKDIAVGAAFCHGGHDIIVARTSARSSVRLRSHRRSHPQPQRSGPQAHRTSTGSLPLGLAPVARSSQAVSVPPSLARTPRPSPPSCSAPLYDGHLLACIPFLGSGPHAAATRASLSARVCTRIRIGILVPLHLMAPHRSPHLLLSHPAYRPSPHTPPPRSARAGPPRYSPSTQRTAARAPRRPFPSGATSSARPTTKSKPKSSVARPAPRPMGSVTVLPTTSPGESSRWQFCAGDIDTGRHRAFHLTATDSIDRCRLR</sequence>
<accession>A0AAD6Z731</accession>
<comment type="caution">
    <text evidence="2">The sequence shown here is derived from an EMBL/GenBank/DDBJ whole genome shotgun (WGS) entry which is preliminary data.</text>
</comment>
<proteinExistence type="predicted"/>
<dbReference type="EMBL" id="JARIHO010000080">
    <property type="protein sequence ID" value="KAJ7309938.1"/>
    <property type="molecule type" value="Genomic_DNA"/>
</dbReference>
<feature type="compositionally biased region" description="Polar residues" evidence="1">
    <location>
        <begin position="66"/>
        <end position="82"/>
    </location>
</feature>
<keyword evidence="3" id="KW-1185">Reference proteome</keyword>
<feature type="region of interest" description="Disordered" evidence="1">
    <location>
        <begin position="51"/>
        <end position="86"/>
    </location>
</feature>
<dbReference type="AlphaFoldDB" id="A0AAD6Z731"/>
<dbReference type="Proteomes" id="UP001218218">
    <property type="component" value="Unassembled WGS sequence"/>
</dbReference>
<organism evidence="2 3">
    <name type="scientific">Mycena albidolilacea</name>
    <dbReference type="NCBI Taxonomy" id="1033008"/>
    <lineage>
        <taxon>Eukaryota</taxon>
        <taxon>Fungi</taxon>
        <taxon>Dikarya</taxon>
        <taxon>Basidiomycota</taxon>
        <taxon>Agaricomycotina</taxon>
        <taxon>Agaricomycetes</taxon>
        <taxon>Agaricomycetidae</taxon>
        <taxon>Agaricales</taxon>
        <taxon>Marasmiineae</taxon>
        <taxon>Mycenaceae</taxon>
        <taxon>Mycena</taxon>
    </lineage>
</organism>
<feature type="compositionally biased region" description="Basic residues" evidence="1">
    <location>
        <begin position="56"/>
        <end position="65"/>
    </location>
</feature>
<reference evidence="2" key="1">
    <citation type="submission" date="2023-03" db="EMBL/GenBank/DDBJ databases">
        <title>Massive genome expansion in bonnet fungi (Mycena s.s.) driven by repeated elements and novel gene families across ecological guilds.</title>
        <authorList>
            <consortium name="Lawrence Berkeley National Laboratory"/>
            <person name="Harder C.B."/>
            <person name="Miyauchi S."/>
            <person name="Viragh M."/>
            <person name="Kuo A."/>
            <person name="Thoen E."/>
            <person name="Andreopoulos B."/>
            <person name="Lu D."/>
            <person name="Skrede I."/>
            <person name="Drula E."/>
            <person name="Henrissat B."/>
            <person name="Morin E."/>
            <person name="Kohler A."/>
            <person name="Barry K."/>
            <person name="LaButti K."/>
            <person name="Morin E."/>
            <person name="Salamov A."/>
            <person name="Lipzen A."/>
            <person name="Mereny Z."/>
            <person name="Hegedus B."/>
            <person name="Baldrian P."/>
            <person name="Stursova M."/>
            <person name="Weitz H."/>
            <person name="Taylor A."/>
            <person name="Grigoriev I.V."/>
            <person name="Nagy L.G."/>
            <person name="Martin F."/>
            <person name="Kauserud H."/>
        </authorList>
    </citation>
    <scope>NUCLEOTIDE SEQUENCE</scope>
    <source>
        <strain evidence="2">CBHHK002</strain>
    </source>
</reference>
<protein>
    <submittedName>
        <fullName evidence="2">Uncharacterized protein</fullName>
    </submittedName>
</protein>
<feature type="region of interest" description="Disordered" evidence="1">
    <location>
        <begin position="172"/>
        <end position="256"/>
    </location>
</feature>
<feature type="compositionally biased region" description="Low complexity" evidence="1">
    <location>
        <begin position="188"/>
        <end position="216"/>
    </location>
</feature>
<evidence type="ECO:0000313" key="3">
    <source>
        <dbReference type="Proteomes" id="UP001218218"/>
    </source>
</evidence>
<feature type="region of interest" description="Disordered" evidence="1">
    <location>
        <begin position="94"/>
        <end position="113"/>
    </location>
</feature>
<name>A0AAD6Z731_9AGAR</name>